<evidence type="ECO:0000313" key="2">
    <source>
        <dbReference type="EMBL" id="EFN73069.1"/>
    </source>
</evidence>
<dbReference type="GO" id="GO:0005737">
    <property type="term" value="C:cytoplasm"/>
    <property type="evidence" value="ECO:0007669"/>
    <property type="project" value="TreeGrafter"/>
</dbReference>
<dbReference type="InterPro" id="IPR005334">
    <property type="entry name" value="Tctex-1-like"/>
</dbReference>
<comment type="similarity">
    <text evidence="1">Belongs to the dynein light chain Tctex-type family.</text>
</comment>
<dbReference type="Proteomes" id="UP000000311">
    <property type="component" value="Unassembled WGS sequence"/>
</dbReference>
<dbReference type="PANTHER" id="PTHR21255:SF4">
    <property type="entry name" value="DYNEIN LIGHT CHAIN TCTEX-TYPE"/>
    <property type="match status" value="1"/>
</dbReference>
<proteinExistence type="inferred from homology"/>
<dbReference type="InParanoid" id="E2A0G9"/>
<organism evidence="3">
    <name type="scientific">Camponotus floridanus</name>
    <name type="common">Florida carpenter ant</name>
    <dbReference type="NCBI Taxonomy" id="104421"/>
    <lineage>
        <taxon>Eukaryota</taxon>
        <taxon>Metazoa</taxon>
        <taxon>Ecdysozoa</taxon>
        <taxon>Arthropoda</taxon>
        <taxon>Hexapoda</taxon>
        <taxon>Insecta</taxon>
        <taxon>Pterygota</taxon>
        <taxon>Neoptera</taxon>
        <taxon>Endopterygota</taxon>
        <taxon>Hymenoptera</taxon>
        <taxon>Apocrita</taxon>
        <taxon>Aculeata</taxon>
        <taxon>Formicoidea</taxon>
        <taxon>Formicidae</taxon>
        <taxon>Formicinae</taxon>
        <taxon>Camponotus</taxon>
    </lineage>
</organism>
<dbReference type="GO" id="GO:0005868">
    <property type="term" value="C:cytoplasmic dynein complex"/>
    <property type="evidence" value="ECO:0007669"/>
    <property type="project" value="TreeGrafter"/>
</dbReference>
<protein>
    <submittedName>
        <fullName evidence="2">Dynein light chain Tctex-type 1</fullName>
    </submittedName>
</protein>
<dbReference type="OMA" id="TDSCCTV"/>
<dbReference type="AlphaFoldDB" id="E2A0G9"/>
<evidence type="ECO:0000313" key="3">
    <source>
        <dbReference type="Proteomes" id="UP000000311"/>
    </source>
</evidence>
<feature type="non-terminal residue" evidence="2">
    <location>
        <position position="54"/>
    </location>
</feature>
<gene>
    <name evidence="2" type="ORF">EAG_01336</name>
</gene>
<evidence type="ECO:0000256" key="1">
    <source>
        <dbReference type="ARBA" id="ARBA00005361"/>
    </source>
</evidence>
<dbReference type="GO" id="GO:0045505">
    <property type="term" value="F:dynein intermediate chain binding"/>
    <property type="evidence" value="ECO:0007669"/>
    <property type="project" value="TreeGrafter"/>
</dbReference>
<dbReference type="InterPro" id="IPR038586">
    <property type="entry name" value="Tctex-1-like_sf"/>
</dbReference>
<reference evidence="2 3" key="1">
    <citation type="journal article" date="2010" name="Science">
        <title>Genomic comparison of the ants Camponotus floridanus and Harpegnathos saltator.</title>
        <authorList>
            <person name="Bonasio R."/>
            <person name="Zhang G."/>
            <person name="Ye C."/>
            <person name="Mutti N.S."/>
            <person name="Fang X."/>
            <person name="Qin N."/>
            <person name="Donahue G."/>
            <person name="Yang P."/>
            <person name="Li Q."/>
            <person name="Li C."/>
            <person name="Zhang P."/>
            <person name="Huang Z."/>
            <person name="Berger S.L."/>
            <person name="Reinberg D."/>
            <person name="Wang J."/>
            <person name="Liebig J."/>
        </authorList>
    </citation>
    <scope>NUCLEOTIDE SEQUENCE [LARGE SCALE GENOMIC DNA]</scope>
    <source>
        <strain evidence="3">C129</strain>
    </source>
</reference>
<sequence>NNYFSMTCIITQEMEQVLHVASSCFLDNATDSCCTVRWKNKTMYYIVSVFSLAI</sequence>
<name>E2A0G9_CAMFO</name>
<dbReference type="PANTHER" id="PTHR21255">
    <property type="entry name" value="T-COMPLEX-ASSOCIATED-TESTIS-EXPRESSED 1/ DYNEIN LIGHT CHAIN"/>
    <property type="match status" value="1"/>
</dbReference>
<feature type="non-terminal residue" evidence="2">
    <location>
        <position position="1"/>
    </location>
</feature>
<dbReference type="Pfam" id="PF03645">
    <property type="entry name" value="Tctex-1"/>
    <property type="match status" value="1"/>
</dbReference>
<dbReference type="GO" id="GO:0007018">
    <property type="term" value="P:microtubule-based movement"/>
    <property type="evidence" value="ECO:0007669"/>
    <property type="project" value="TreeGrafter"/>
</dbReference>
<accession>E2A0G9</accession>
<keyword evidence="3" id="KW-1185">Reference proteome</keyword>
<dbReference type="STRING" id="104421.E2A0G9"/>
<dbReference type="EMBL" id="GL435599">
    <property type="protein sequence ID" value="EFN73069.1"/>
    <property type="molecule type" value="Genomic_DNA"/>
</dbReference>
<dbReference type="Gene3D" id="3.30.1140.40">
    <property type="entry name" value="Tctex-1"/>
    <property type="match status" value="1"/>
</dbReference>